<sequence>MKDIAKQFLDTKNHFGFFGHLVCRKFQAFQLGGFYWSSLNEVLPSIFFVMSNKAAMIEILGDVWITHIASQGDGEYNLILGLSFKKVSQNRGSFENHYMYHDGT</sequence>
<dbReference type="Proteomes" id="UP001604277">
    <property type="component" value="Unassembled WGS sequence"/>
</dbReference>
<name>A0ABD1TV41_9LAMI</name>
<comment type="caution">
    <text evidence="1">The sequence shown here is derived from an EMBL/GenBank/DDBJ whole genome shotgun (WGS) entry which is preliminary data.</text>
</comment>
<accession>A0ABD1TV41</accession>
<gene>
    <name evidence="1" type="ORF">Fot_30565</name>
</gene>
<dbReference type="EMBL" id="JBFOLJ010000008">
    <property type="protein sequence ID" value="KAL2516594.1"/>
    <property type="molecule type" value="Genomic_DNA"/>
</dbReference>
<evidence type="ECO:0000313" key="1">
    <source>
        <dbReference type="EMBL" id="KAL2516594.1"/>
    </source>
</evidence>
<evidence type="ECO:0000313" key="2">
    <source>
        <dbReference type="Proteomes" id="UP001604277"/>
    </source>
</evidence>
<proteinExistence type="predicted"/>
<keyword evidence="2" id="KW-1185">Reference proteome</keyword>
<reference evidence="2" key="1">
    <citation type="submission" date="2024-07" db="EMBL/GenBank/DDBJ databases">
        <title>Two chromosome-level genome assemblies of Korean endemic species Abeliophyllum distichum and Forsythia ovata (Oleaceae).</title>
        <authorList>
            <person name="Jang H."/>
        </authorList>
    </citation>
    <scope>NUCLEOTIDE SEQUENCE [LARGE SCALE GENOMIC DNA]</scope>
</reference>
<dbReference type="AlphaFoldDB" id="A0ABD1TV41"/>
<protein>
    <submittedName>
        <fullName evidence="1">Uncharacterized protein</fullName>
    </submittedName>
</protein>
<organism evidence="1 2">
    <name type="scientific">Forsythia ovata</name>
    <dbReference type="NCBI Taxonomy" id="205694"/>
    <lineage>
        <taxon>Eukaryota</taxon>
        <taxon>Viridiplantae</taxon>
        <taxon>Streptophyta</taxon>
        <taxon>Embryophyta</taxon>
        <taxon>Tracheophyta</taxon>
        <taxon>Spermatophyta</taxon>
        <taxon>Magnoliopsida</taxon>
        <taxon>eudicotyledons</taxon>
        <taxon>Gunneridae</taxon>
        <taxon>Pentapetalae</taxon>
        <taxon>asterids</taxon>
        <taxon>lamiids</taxon>
        <taxon>Lamiales</taxon>
        <taxon>Oleaceae</taxon>
        <taxon>Forsythieae</taxon>
        <taxon>Forsythia</taxon>
    </lineage>
</organism>